<name>A0A1M4UHI5_9FIRM</name>
<dbReference type="PRINTS" id="PR00039">
    <property type="entry name" value="HTHLYSR"/>
</dbReference>
<dbReference type="GO" id="GO:0003700">
    <property type="term" value="F:DNA-binding transcription factor activity"/>
    <property type="evidence" value="ECO:0007669"/>
    <property type="project" value="InterPro"/>
</dbReference>
<evidence type="ECO:0000313" key="6">
    <source>
        <dbReference type="EMBL" id="SHE56216.1"/>
    </source>
</evidence>
<dbReference type="PROSITE" id="PS50931">
    <property type="entry name" value="HTH_LYSR"/>
    <property type="match status" value="1"/>
</dbReference>
<keyword evidence="7" id="KW-1185">Reference proteome</keyword>
<dbReference type="EMBL" id="FQTY01000003">
    <property type="protein sequence ID" value="SHE56216.1"/>
    <property type="molecule type" value="Genomic_DNA"/>
</dbReference>
<accession>A0A1M4UHI5</accession>
<dbReference type="FunFam" id="1.10.10.10:FF:000001">
    <property type="entry name" value="LysR family transcriptional regulator"/>
    <property type="match status" value="1"/>
</dbReference>
<evidence type="ECO:0000259" key="5">
    <source>
        <dbReference type="PROSITE" id="PS50931"/>
    </source>
</evidence>
<dbReference type="SUPFAM" id="SSF46785">
    <property type="entry name" value="Winged helix' DNA-binding domain"/>
    <property type="match status" value="1"/>
</dbReference>
<dbReference type="SUPFAM" id="SSF53850">
    <property type="entry name" value="Periplasmic binding protein-like II"/>
    <property type="match status" value="1"/>
</dbReference>
<dbReference type="InterPro" id="IPR036390">
    <property type="entry name" value="WH_DNA-bd_sf"/>
</dbReference>
<evidence type="ECO:0000256" key="4">
    <source>
        <dbReference type="ARBA" id="ARBA00023163"/>
    </source>
</evidence>
<dbReference type="Proteomes" id="UP000184114">
    <property type="component" value="Unassembled WGS sequence"/>
</dbReference>
<dbReference type="InterPro" id="IPR005119">
    <property type="entry name" value="LysR_subst-bd"/>
</dbReference>
<dbReference type="PANTHER" id="PTHR30346">
    <property type="entry name" value="TRANSCRIPTIONAL DUAL REGULATOR HCAR-RELATED"/>
    <property type="match status" value="1"/>
</dbReference>
<sequence>MNLQTLKYFVSLSRTKSFTKAAEECFVSQPALSRSISELENKLGCSLVIRNSRLVELTEEGKIFALEAEKVLRQYDIMIEKVTNGIDKFKEPVKVGYIIYGHITVFNKKISQIPNRKLIEIQPIYDTLFNVWENLQSDEIDMAIVPEVCINYNNVNSFRLSKSKLYVVVPSKHELFNKDFIKFSHLKNQKFIGWDSEEVPLLIDAHSKICEENGFKPKFVAYGKKMGDVMTLSILHNALGFAAYDSTIVDQKEFRLKPILDSEEIFGLACIWKKTNRNPSLERLITMLEK</sequence>
<evidence type="ECO:0000256" key="1">
    <source>
        <dbReference type="ARBA" id="ARBA00009437"/>
    </source>
</evidence>
<dbReference type="Gene3D" id="3.40.190.10">
    <property type="entry name" value="Periplasmic binding protein-like II"/>
    <property type="match status" value="2"/>
</dbReference>
<keyword evidence="3 6" id="KW-0238">DNA-binding</keyword>
<dbReference type="GeneID" id="90996088"/>
<dbReference type="AlphaFoldDB" id="A0A1M4UHI5"/>
<dbReference type="Gene3D" id="1.10.10.10">
    <property type="entry name" value="Winged helix-like DNA-binding domain superfamily/Winged helix DNA-binding domain"/>
    <property type="match status" value="1"/>
</dbReference>
<reference evidence="7" key="1">
    <citation type="submission" date="2016-11" db="EMBL/GenBank/DDBJ databases">
        <authorList>
            <person name="Varghese N."/>
            <person name="Submissions S."/>
        </authorList>
    </citation>
    <scope>NUCLEOTIDE SEQUENCE [LARGE SCALE GENOMIC DNA]</scope>
    <source>
        <strain evidence="7">DSM 18095</strain>
    </source>
</reference>
<dbReference type="InterPro" id="IPR000847">
    <property type="entry name" value="LysR_HTH_N"/>
</dbReference>
<evidence type="ECO:0000256" key="3">
    <source>
        <dbReference type="ARBA" id="ARBA00023125"/>
    </source>
</evidence>
<dbReference type="Pfam" id="PF00126">
    <property type="entry name" value="HTH_1"/>
    <property type="match status" value="1"/>
</dbReference>
<dbReference type="GO" id="GO:0032993">
    <property type="term" value="C:protein-DNA complex"/>
    <property type="evidence" value="ECO:0007669"/>
    <property type="project" value="TreeGrafter"/>
</dbReference>
<dbReference type="STRING" id="1123404.SAMN02745784_01091"/>
<dbReference type="Pfam" id="PF03466">
    <property type="entry name" value="LysR_substrate"/>
    <property type="match status" value="1"/>
</dbReference>
<gene>
    <name evidence="6" type="ORF">SAMN02745784_01091</name>
</gene>
<organism evidence="6 7">
    <name type="scientific">Tissierella praeacuta DSM 18095</name>
    <dbReference type="NCBI Taxonomy" id="1123404"/>
    <lineage>
        <taxon>Bacteria</taxon>
        <taxon>Bacillati</taxon>
        <taxon>Bacillota</taxon>
        <taxon>Tissierellia</taxon>
        <taxon>Tissierellales</taxon>
        <taxon>Tissierellaceae</taxon>
        <taxon>Tissierella</taxon>
    </lineage>
</organism>
<dbReference type="RefSeq" id="WP_072974030.1">
    <property type="nucleotide sequence ID" value="NZ_FQTY01000003.1"/>
</dbReference>
<keyword evidence="2" id="KW-0805">Transcription regulation</keyword>
<dbReference type="GO" id="GO:0003677">
    <property type="term" value="F:DNA binding"/>
    <property type="evidence" value="ECO:0007669"/>
    <property type="project" value="UniProtKB-KW"/>
</dbReference>
<protein>
    <submittedName>
        <fullName evidence="6">DNA-binding transcriptional regulator, LysR family</fullName>
    </submittedName>
</protein>
<feature type="domain" description="HTH lysR-type" evidence="5">
    <location>
        <begin position="1"/>
        <end position="58"/>
    </location>
</feature>
<dbReference type="InterPro" id="IPR036388">
    <property type="entry name" value="WH-like_DNA-bd_sf"/>
</dbReference>
<proteinExistence type="inferred from homology"/>
<keyword evidence="4" id="KW-0804">Transcription</keyword>
<comment type="similarity">
    <text evidence="1">Belongs to the LysR transcriptional regulatory family.</text>
</comment>
<evidence type="ECO:0000256" key="2">
    <source>
        <dbReference type="ARBA" id="ARBA00023015"/>
    </source>
</evidence>
<dbReference type="PANTHER" id="PTHR30346:SF0">
    <property type="entry name" value="HCA OPERON TRANSCRIPTIONAL ACTIVATOR HCAR"/>
    <property type="match status" value="1"/>
</dbReference>
<evidence type="ECO:0000313" key="7">
    <source>
        <dbReference type="Proteomes" id="UP000184114"/>
    </source>
</evidence>